<name>A0A915EUP1_9BILA</name>
<dbReference type="AlphaFoldDB" id="A0A915EUP1"/>
<accession>A0A915EUP1</accession>
<dbReference type="WBParaSite" id="jg9183">
    <property type="protein sequence ID" value="jg9183"/>
    <property type="gene ID" value="jg9183"/>
</dbReference>
<sequence length="116" mass="12822">MWSKYVPPVVGSGPQTCECIECVPLVSLAAPPPPSSPASLIMTHNWATSELVIRSSCKSYSCFWPLADYVPCCGNRPIQAIRFALDIARGMSFLHSWTRPSSASTSTPNMWLWMRT</sequence>
<proteinExistence type="predicted"/>
<dbReference type="Proteomes" id="UP000887574">
    <property type="component" value="Unplaced"/>
</dbReference>
<reference evidence="2" key="1">
    <citation type="submission" date="2022-11" db="UniProtKB">
        <authorList>
            <consortium name="WormBaseParasite"/>
        </authorList>
    </citation>
    <scope>IDENTIFICATION</scope>
</reference>
<protein>
    <submittedName>
        <fullName evidence="2">Uncharacterized protein</fullName>
    </submittedName>
</protein>
<keyword evidence="1" id="KW-1185">Reference proteome</keyword>
<evidence type="ECO:0000313" key="1">
    <source>
        <dbReference type="Proteomes" id="UP000887574"/>
    </source>
</evidence>
<organism evidence="1 2">
    <name type="scientific">Ditylenchus dipsaci</name>
    <dbReference type="NCBI Taxonomy" id="166011"/>
    <lineage>
        <taxon>Eukaryota</taxon>
        <taxon>Metazoa</taxon>
        <taxon>Ecdysozoa</taxon>
        <taxon>Nematoda</taxon>
        <taxon>Chromadorea</taxon>
        <taxon>Rhabditida</taxon>
        <taxon>Tylenchina</taxon>
        <taxon>Tylenchomorpha</taxon>
        <taxon>Sphaerularioidea</taxon>
        <taxon>Anguinidae</taxon>
        <taxon>Anguininae</taxon>
        <taxon>Ditylenchus</taxon>
    </lineage>
</organism>
<evidence type="ECO:0000313" key="2">
    <source>
        <dbReference type="WBParaSite" id="jg9183"/>
    </source>
</evidence>